<reference evidence="9 10" key="1">
    <citation type="submission" date="2020-08" db="EMBL/GenBank/DDBJ databases">
        <title>Genomic Encyclopedia of Type Strains, Phase III (KMG-III): the genomes of soil and plant-associated and newly described type strains.</title>
        <authorList>
            <person name="Whitman W."/>
        </authorList>
    </citation>
    <scope>NUCLEOTIDE SEQUENCE [LARGE SCALE GENOMIC DNA]</scope>
    <source>
        <strain evidence="9 10">CECT 7015</strain>
    </source>
</reference>
<dbReference type="Pfam" id="PF02441">
    <property type="entry name" value="Flavoprotein"/>
    <property type="match status" value="1"/>
</dbReference>
<evidence type="ECO:0000256" key="3">
    <source>
        <dbReference type="ARBA" id="ARBA00022643"/>
    </source>
</evidence>
<protein>
    <recommendedName>
        <fullName evidence="7">Flavin prenyltransferase UbiX</fullName>
        <ecNumber evidence="7">2.5.1.129</ecNumber>
    </recommendedName>
</protein>
<comment type="similarity">
    <text evidence="6 7">Belongs to the UbiX/PAD1 family.</text>
</comment>
<evidence type="ECO:0000256" key="2">
    <source>
        <dbReference type="ARBA" id="ARBA00022630"/>
    </source>
</evidence>
<feature type="binding site" evidence="7">
    <location>
        <begin position="88"/>
        <end position="91"/>
    </location>
    <ligand>
        <name>FMN</name>
        <dbReference type="ChEBI" id="CHEBI:58210"/>
    </ligand>
</feature>
<evidence type="ECO:0000259" key="8">
    <source>
        <dbReference type="Pfam" id="PF02441"/>
    </source>
</evidence>
<accession>A0A839UIL4</accession>
<gene>
    <name evidence="7" type="primary">ubiX</name>
    <name evidence="9" type="ORF">FHS21_004919</name>
</gene>
<keyword evidence="9" id="KW-0456">Lyase</keyword>
<name>A0A839UIL4_9HYPH</name>
<keyword evidence="1 7" id="KW-0637">Prenyltransferase</keyword>
<evidence type="ECO:0000256" key="5">
    <source>
        <dbReference type="ARBA" id="ARBA00050612"/>
    </source>
</evidence>
<evidence type="ECO:0000256" key="1">
    <source>
        <dbReference type="ARBA" id="ARBA00022602"/>
    </source>
</evidence>
<dbReference type="AlphaFoldDB" id="A0A839UIL4"/>
<dbReference type="Gene3D" id="3.40.50.1950">
    <property type="entry name" value="Flavin prenyltransferase-like"/>
    <property type="match status" value="1"/>
</dbReference>
<comment type="catalytic activity">
    <reaction evidence="5 7">
        <text>dimethylallyl phosphate + FMNH2 = prenylated FMNH2 + phosphate</text>
        <dbReference type="Rhea" id="RHEA:37743"/>
        <dbReference type="ChEBI" id="CHEBI:43474"/>
        <dbReference type="ChEBI" id="CHEBI:57618"/>
        <dbReference type="ChEBI" id="CHEBI:87467"/>
        <dbReference type="ChEBI" id="CHEBI:88052"/>
        <dbReference type="EC" id="2.5.1.129"/>
    </reaction>
</comment>
<keyword evidence="3 7" id="KW-0288">FMN</keyword>
<comment type="caution">
    <text evidence="9">The sequence shown here is derived from an EMBL/GenBank/DDBJ whole genome shotgun (WGS) entry which is preliminary data.</text>
</comment>
<dbReference type="HAMAP" id="MF_01984">
    <property type="entry name" value="ubiX_pad"/>
    <property type="match status" value="1"/>
</dbReference>
<dbReference type="RefSeq" id="WP_183664300.1">
    <property type="nucleotide sequence ID" value="NZ_JACHXN010000020.1"/>
</dbReference>
<evidence type="ECO:0000256" key="4">
    <source>
        <dbReference type="ARBA" id="ARBA00022679"/>
    </source>
</evidence>
<feature type="binding site" evidence="7">
    <location>
        <position position="37"/>
    </location>
    <ligand>
        <name>FMN</name>
        <dbReference type="ChEBI" id="CHEBI:58210"/>
    </ligand>
</feature>
<comment type="function">
    <text evidence="7">Flavin prenyltransferase that catalyzes the synthesis of the prenylated FMN cofactor (prenyl-FMN) for 4-hydroxy-3-polyprenylbenzoic acid decarboxylase UbiD. The prenyltransferase is metal-independent and links a dimethylallyl moiety from dimethylallyl monophosphate (DMAP) to the flavin N5 and C6 atoms of FMN.</text>
</comment>
<proteinExistence type="inferred from homology"/>
<feature type="binding site" evidence="7">
    <location>
        <position position="153"/>
    </location>
    <ligand>
        <name>dimethylallyl phosphate</name>
        <dbReference type="ChEBI" id="CHEBI:88052"/>
    </ligand>
</feature>
<comment type="caution">
    <text evidence="7">Lacks conserved residue(s) required for the propagation of feature annotation.</text>
</comment>
<dbReference type="InterPro" id="IPR004507">
    <property type="entry name" value="UbiX-like"/>
</dbReference>
<keyword evidence="2 7" id="KW-0285">Flavoprotein</keyword>
<dbReference type="GO" id="GO:0106141">
    <property type="term" value="F:flavin prenyltransferase activity"/>
    <property type="evidence" value="ECO:0007669"/>
    <property type="project" value="UniProtKB-EC"/>
</dbReference>
<evidence type="ECO:0000256" key="7">
    <source>
        <dbReference type="HAMAP-Rule" id="MF_01984"/>
    </source>
</evidence>
<dbReference type="NCBIfam" id="TIGR00421">
    <property type="entry name" value="ubiX_pad"/>
    <property type="match status" value="1"/>
</dbReference>
<feature type="binding site" evidence="7">
    <location>
        <position position="123"/>
    </location>
    <ligand>
        <name>FMN</name>
        <dbReference type="ChEBI" id="CHEBI:58210"/>
    </ligand>
</feature>
<dbReference type="FunFam" id="3.40.50.1950:FF:000001">
    <property type="entry name" value="Flavin prenyltransferase UbiX"/>
    <property type="match status" value="1"/>
</dbReference>
<dbReference type="SUPFAM" id="SSF52507">
    <property type="entry name" value="Homo-oligomeric flavin-containing Cys decarboxylases, HFCD"/>
    <property type="match status" value="1"/>
</dbReference>
<dbReference type="Proteomes" id="UP000554520">
    <property type="component" value="Unassembled WGS sequence"/>
</dbReference>
<organism evidence="9 10">
    <name type="scientific">Phyllobacterium trifolii</name>
    <dbReference type="NCBI Taxonomy" id="300193"/>
    <lineage>
        <taxon>Bacteria</taxon>
        <taxon>Pseudomonadati</taxon>
        <taxon>Pseudomonadota</taxon>
        <taxon>Alphaproteobacteria</taxon>
        <taxon>Hyphomicrobiales</taxon>
        <taxon>Phyllobacteriaceae</taxon>
        <taxon>Phyllobacterium</taxon>
    </lineage>
</organism>
<dbReference type="InterPro" id="IPR036551">
    <property type="entry name" value="Flavin_trans-like"/>
</dbReference>
<evidence type="ECO:0000256" key="6">
    <source>
        <dbReference type="ARBA" id="ARBA00060793"/>
    </source>
</evidence>
<dbReference type="EMBL" id="JACHXN010000020">
    <property type="protein sequence ID" value="MBB3148471.1"/>
    <property type="molecule type" value="Genomic_DNA"/>
</dbReference>
<feature type="binding site" evidence="7">
    <location>
        <begin position="10"/>
        <end position="12"/>
    </location>
    <ligand>
        <name>FMN</name>
        <dbReference type="ChEBI" id="CHEBI:58210"/>
    </ligand>
</feature>
<feature type="binding site" evidence="7">
    <location>
        <position position="169"/>
    </location>
    <ligand>
        <name>dimethylallyl phosphate</name>
        <dbReference type="ChEBI" id="CHEBI:88052"/>
    </ligand>
</feature>
<dbReference type="EC" id="2.5.1.129" evidence="7"/>
<feature type="domain" description="Flavoprotein" evidence="8">
    <location>
        <begin position="2"/>
        <end position="172"/>
    </location>
</feature>
<evidence type="ECO:0000313" key="9">
    <source>
        <dbReference type="EMBL" id="MBB3148471.1"/>
    </source>
</evidence>
<keyword evidence="4 7" id="KW-0808">Transferase</keyword>
<keyword evidence="10" id="KW-1185">Reference proteome</keyword>
<dbReference type="GO" id="GO:0016829">
    <property type="term" value="F:lyase activity"/>
    <property type="evidence" value="ECO:0007669"/>
    <property type="project" value="UniProtKB-KW"/>
</dbReference>
<dbReference type="InterPro" id="IPR003382">
    <property type="entry name" value="Flavoprotein"/>
</dbReference>
<evidence type="ECO:0000313" key="10">
    <source>
        <dbReference type="Proteomes" id="UP000554520"/>
    </source>
</evidence>
<dbReference type="NCBIfam" id="NF004685">
    <property type="entry name" value="PRK06029.1"/>
    <property type="match status" value="1"/>
</dbReference>
<sequence>MKRLIIAITGASGAIYGIRALELLKPRDDIEVHLVISPSGVRTIASETDYSIDTVRALADEVHNAKDIGASISSGSFITAGMLIAPCSIKTLSGIANSYDEGLVVRAADVCLKERRRLVLMLRETPLHVGHIDLLAKATASGAIIMPPVPAFYHRPATVLDIVDQSVGRALDLFYISIGETKRWTGEKHGADVAKIELAGKKSLNIP</sequence>